<protein>
    <recommendedName>
        <fullName evidence="3">LarA-like N-terminal domain-containing protein</fullName>
    </recommendedName>
</protein>
<accession>A0A1N7DHW9</accession>
<dbReference type="AlphaFoldDB" id="A0A1N7DHW9"/>
<gene>
    <name evidence="1" type="ORF">SAMN05421858_3632</name>
</gene>
<evidence type="ECO:0000313" key="2">
    <source>
        <dbReference type="Proteomes" id="UP000186914"/>
    </source>
</evidence>
<reference evidence="2" key="1">
    <citation type="submission" date="2017-01" db="EMBL/GenBank/DDBJ databases">
        <authorList>
            <person name="Varghese N."/>
            <person name="Submissions S."/>
        </authorList>
    </citation>
    <scope>NUCLEOTIDE SEQUENCE [LARGE SCALE GENOMIC DNA]</scope>
    <source>
        <strain evidence="2">CGMCC 1.7737</strain>
    </source>
</reference>
<evidence type="ECO:0008006" key="3">
    <source>
        <dbReference type="Google" id="ProtNLM"/>
    </source>
</evidence>
<keyword evidence="2" id="KW-1185">Reference proteome</keyword>
<dbReference type="EMBL" id="FTNO01000004">
    <property type="protein sequence ID" value="SIR75394.1"/>
    <property type="molecule type" value="Genomic_DNA"/>
</dbReference>
<dbReference type="Gene3D" id="3.40.50.11440">
    <property type="match status" value="1"/>
</dbReference>
<proteinExistence type="predicted"/>
<sequence>MYFVPLSWFESEFVPYILVIDRNGYGMVRESMDGRIISETTVRDACTDQSLPKMGVIEQCWETSPIPNADIRDRAVAAVDSLDLSSVPRGGTVAVGVGSRGISNLQTIVAGVIAGLRNRSYEPFVFPAMGSHGGATPDGQRETLAALGVTETSVGCEIRSTMETVIVGETDDREVPVHADANAVDADAIVPINRIKPHTDFSGRIESGLSKMLVVGMGKQRGAKTAHEWAANWSFRRMIPEMATLLIEALPIVGGIALVEDQNDDTAIIEGISQGGFLQREARLLERSYELLPTLPFDDLDVLILDRMGKDISGAGMDTNVIGRLVYGLNEPEPETPEIKRIFVRELTEASHGNAVGVGSADFIHADLLAAIDSRKTFVNVLTATSPRSMRIPPTVENDAAGLLACLSTIGVTPPEQARVIRAEDTSHLRYLLVSEPLVEATRTRDDLRVVQEPVSISFTNGKFDDIKDVNISRHNEK</sequence>
<organism evidence="1 2">
    <name type="scientific">Haladaptatus litoreus</name>
    <dbReference type="NCBI Taxonomy" id="553468"/>
    <lineage>
        <taxon>Archaea</taxon>
        <taxon>Methanobacteriati</taxon>
        <taxon>Methanobacteriota</taxon>
        <taxon>Stenosarchaea group</taxon>
        <taxon>Halobacteria</taxon>
        <taxon>Halobacteriales</taxon>
        <taxon>Haladaptataceae</taxon>
        <taxon>Haladaptatus</taxon>
    </lineage>
</organism>
<evidence type="ECO:0000313" key="1">
    <source>
        <dbReference type="EMBL" id="SIR75394.1"/>
    </source>
</evidence>
<name>A0A1N7DHW9_9EURY</name>
<dbReference type="Proteomes" id="UP000186914">
    <property type="component" value="Unassembled WGS sequence"/>
</dbReference>